<reference evidence="2" key="1">
    <citation type="journal article" date="2021" name="IMA Fungus">
        <title>Genomic characterization of three marine fungi, including Emericellopsis atlantica sp. nov. with signatures of a generalist lifestyle and marine biomass degradation.</title>
        <authorList>
            <person name="Hagestad O.C."/>
            <person name="Hou L."/>
            <person name="Andersen J.H."/>
            <person name="Hansen E.H."/>
            <person name="Altermark B."/>
            <person name="Li C."/>
            <person name="Kuhnert E."/>
            <person name="Cox R.J."/>
            <person name="Crous P.W."/>
            <person name="Spatafora J.W."/>
            <person name="Lail K."/>
            <person name="Amirebrahimi M."/>
            <person name="Lipzen A."/>
            <person name="Pangilinan J."/>
            <person name="Andreopoulos W."/>
            <person name="Hayes R.D."/>
            <person name="Ng V."/>
            <person name="Grigoriev I.V."/>
            <person name="Jackson S.A."/>
            <person name="Sutton T.D.S."/>
            <person name="Dobson A.D.W."/>
            <person name="Rama T."/>
        </authorList>
    </citation>
    <scope>NUCLEOTIDE SEQUENCE</scope>
    <source>
        <strain evidence="2">TS7</strain>
    </source>
</reference>
<keyword evidence="3" id="KW-1185">Reference proteome</keyword>
<organism evidence="2 3">
    <name type="scientific">Emericellopsis atlantica</name>
    <dbReference type="NCBI Taxonomy" id="2614577"/>
    <lineage>
        <taxon>Eukaryota</taxon>
        <taxon>Fungi</taxon>
        <taxon>Dikarya</taxon>
        <taxon>Ascomycota</taxon>
        <taxon>Pezizomycotina</taxon>
        <taxon>Sordariomycetes</taxon>
        <taxon>Hypocreomycetidae</taxon>
        <taxon>Hypocreales</taxon>
        <taxon>Bionectriaceae</taxon>
        <taxon>Emericellopsis</taxon>
    </lineage>
</organism>
<comment type="caution">
    <text evidence="2">The sequence shown here is derived from an EMBL/GenBank/DDBJ whole genome shotgun (WGS) entry which is preliminary data.</text>
</comment>
<dbReference type="OrthoDB" id="5119144at2759"/>
<feature type="compositionally biased region" description="Basic and acidic residues" evidence="1">
    <location>
        <begin position="106"/>
        <end position="115"/>
    </location>
</feature>
<accession>A0A9P7ZHQ0</accession>
<feature type="region of interest" description="Disordered" evidence="1">
    <location>
        <begin position="60"/>
        <end position="121"/>
    </location>
</feature>
<sequence>MAAQLAMGRLRYEAKSSKTYTLILIHTYTIPSTAPPPPPPPPTTIRTMAAFTLDAAPITRDFGRSGYNKDDDDATKGNKGRSGFSCRPEANANKSLLAGGRGGNARGDDKDDKNGGRSGYN</sequence>
<dbReference type="GeneID" id="70296132"/>
<evidence type="ECO:0000313" key="3">
    <source>
        <dbReference type="Proteomes" id="UP000887229"/>
    </source>
</evidence>
<dbReference type="AlphaFoldDB" id="A0A9P7ZHQ0"/>
<protein>
    <submittedName>
        <fullName evidence="2">Uncharacterized protein</fullName>
    </submittedName>
</protein>
<dbReference type="RefSeq" id="XP_046116247.1">
    <property type="nucleotide sequence ID" value="XM_046265229.1"/>
</dbReference>
<name>A0A9P7ZHQ0_9HYPO</name>
<gene>
    <name evidence="2" type="ORF">F5Z01DRAFT_676202</name>
</gene>
<dbReference type="Proteomes" id="UP000887229">
    <property type="component" value="Unassembled WGS sequence"/>
</dbReference>
<proteinExistence type="predicted"/>
<dbReference type="EMBL" id="MU251263">
    <property type="protein sequence ID" value="KAG9252323.1"/>
    <property type="molecule type" value="Genomic_DNA"/>
</dbReference>
<evidence type="ECO:0000313" key="2">
    <source>
        <dbReference type="EMBL" id="KAG9252323.1"/>
    </source>
</evidence>
<evidence type="ECO:0000256" key="1">
    <source>
        <dbReference type="SAM" id="MobiDB-lite"/>
    </source>
</evidence>